<dbReference type="FunFam" id="3.30.200.20:FF:000309">
    <property type="entry name" value="Leucine-rich repeat receptor protein kinase MSP1"/>
    <property type="match status" value="1"/>
</dbReference>
<keyword evidence="13 20" id="KW-0067">ATP-binding</keyword>
<dbReference type="PANTHER" id="PTHR48053">
    <property type="entry name" value="LEUCINE RICH REPEAT FAMILY PROTEIN, EXPRESSED"/>
    <property type="match status" value="1"/>
</dbReference>
<dbReference type="GO" id="GO:0005886">
    <property type="term" value="C:plasma membrane"/>
    <property type="evidence" value="ECO:0007669"/>
    <property type="project" value="UniProtKB-SubCell"/>
</dbReference>
<evidence type="ECO:0000256" key="4">
    <source>
        <dbReference type="ARBA" id="ARBA00022527"/>
    </source>
</evidence>
<evidence type="ECO:0000256" key="17">
    <source>
        <dbReference type="ARBA" id="ARBA00023180"/>
    </source>
</evidence>
<evidence type="ECO:0000256" key="1">
    <source>
        <dbReference type="ARBA" id="ARBA00004236"/>
    </source>
</evidence>
<dbReference type="PROSITE" id="PS00109">
    <property type="entry name" value="PROTEIN_KINASE_TYR"/>
    <property type="match status" value="1"/>
</dbReference>
<dbReference type="InterPro" id="IPR000719">
    <property type="entry name" value="Prot_kinase_dom"/>
</dbReference>
<dbReference type="InterPro" id="IPR051716">
    <property type="entry name" value="Plant_RL_S/T_kinase"/>
</dbReference>
<dbReference type="SMART" id="SM00369">
    <property type="entry name" value="LRR_TYP"/>
    <property type="match status" value="11"/>
</dbReference>
<keyword evidence="7" id="KW-0808">Transferase</keyword>
<dbReference type="InterPro" id="IPR032675">
    <property type="entry name" value="LRR_dom_sf"/>
</dbReference>
<dbReference type="InterPro" id="IPR008266">
    <property type="entry name" value="Tyr_kinase_AS"/>
</dbReference>
<dbReference type="Gene3D" id="1.10.510.10">
    <property type="entry name" value="Transferase(Phosphotransferase) domain 1"/>
    <property type="match status" value="1"/>
</dbReference>
<comment type="catalytic activity">
    <reaction evidence="18">
        <text>L-threonyl-[protein] + ATP = O-phospho-L-threonyl-[protein] + ADP + H(+)</text>
        <dbReference type="Rhea" id="RHEA:46608"/>
        <dbReference type="Rhea" id="RHEA-COMP:11060"/>
        <dbReference type="Rhea" id="RHEA-COMP:11605"/>
        <dbReference type="ChEBI" id="CHEBI:15378"/>
        <dbReference type="ChEBI" id="CHEBI:30013"/>
        <dbReference type="ChEBI" id="CHEBI:30616"/>
        <dbReference type="ChEBI" id="CHEBI:61977"/>
        <dbReference type="ChEBI" id="CHEBI:456216"/>
        <dbReference type="EC" id="2.7.11.1"/>
    </reaction>
</comment>
<keyword evidence="16" id="KW-0675">Receptor</keyword>
<keyword evidence="15 22" id="KW-0472">Membrane</keyword>
<evidence type="ECO:0000256" key="18">
    <source>
        <dbReference type="ARBA" id="ARBA00047899"/>
    </source>
</evidence>
<dbReference type="FunFam" id="3.80.10.10:FF:000383">
    <property type="entry name" value="Leucine-rich repeat receptor protein kinase EMS1"/>
    <property type="match status" value="1"/>
</dbReference>
<comment type="subcellular location">
    <subcellularLocation>
        <location evidence="1">Cell membrane</location>
    </subcellularLocation>
    <subcellularLocation>
        <location evidence="2">Membrane</location>
        <topology evidence="2">Single-pass type I membrane protein</topology>
    </subcellularLocation>
</comment>
<dbReference type="EMBL" id="BPVZ01000257">
    <property type="protein sequence ID" value="GKV48457.1"/>
    <property type="molecule type" value="Genomic_DNA"/>
</dbReference>
<dbReference type="AlphaFoldDB" id="A0AAV5MIQ2"/>
<dbReference type="Gene3D" id="3.30.200.20">
    <property type="entry name" value="Phosphorylase Kinase, domain 1"/>
    <property type="match status" value="1"/>
</dbReference>
<evidence type="ECO:0000256" key="11">
    <source>
        <dbReference type="ARBA" id="ARBA00022741"/>
    </source>
</evidence>
<organism evidence="24 25">
    <name type="scientific">Rubroshorea leprosula</name>
    <dbReference type="NCBI Taxonomy" id="152421"/>
    <lineage>
        <taxon>Eukaryota</taxon>
        <taxon>Viridiplantae</taxon>
        <taxon>Streptophyta</taxon>
        <taxon>Embryophyta</taxon>
        <taxon>Tracheophyta</taxon>
        <taxon>Spermatophyta</taxon>
        <taxon>Magnoliopsida</taxon>
        <taxon>eudicotyledons</taxon>
        <taxon>Gunneridae</taxon>
        <taxon>Pentapetalae</taxon>
        <taxon>rosids</taxon>
        <taxon>malvids</taxon>
        <taxon>Malvales</taxon>
        <taxon>Dipterocarpaceae</taxon>
        <taxon>Rubroshorea</taxon>
    </lineage>
</organism>
<dbReference type="PRINTS" id="PR00019">
    <property type="entry name" value="LEURICHRPT"/>
</dbReference>
<keyword evidence="11 20" id="KW-0547">Nucleotide-binding</keyword>
<dbReference type="Pfam" id="PF07714">
    <property type="entry name" value="PK_Tyr_Ser-Thr"/>
    <property type="match status" value="1"/>
</dbReference>
<evidence type="ECO:0000256" key="3">
    <source>
        <dbReference type="ARBA" id="ARBA00012513"/>
    </source>
</evidence>
<dbReference type="GO" id="GO:0051707">
    <property type="term" value="P:response to other organism"/>
    <property type="evidence" value="ECO:0007669"/>
    <property type="project" value="UniProtKB-ARBA"/>
</dbReference>
<accession>A0AAV5MIQ2</accession>
<proteinExistence type="predicted"/>
<dbReference type="Gene3D" id="3.80.10.10">
    <property type="entry name" value="Ribonuclease Inhibitor"/>
    <property type="match status" value="4"/>
</dbReference>
<dbReference type="SUPFAM" id="SSF56112">
    <property type="entry name" value="Protein kinase-like (PK-like)"/>
    <property type="match status" value="1"/>
</dbReference>
<dbReference type="SMART" id="SM00220">
    <property type="entry name" value="S_TKc"/>
    <property type="match status" value="1"/>
</dbReference>
<keyword evidence="5" id="KW-0597">Phosphoprotein</keyword>
<dbReference type="Pfam" id="PF23598">
    <property type="entry name" value="LRR_14"/>
    <property type="match status" value="3"/>
</dbReference>
<dbReference type="GO" id="GO:0006952">
    <property type="term" value="P:defense response"/>
    <property type="evidence" value="ECO:0007669"/>
    <property type="project" value="UniProtKB-ARBA"/>
</dbReference>
<comment type="catalytic activity">
    <reaction evidence="19">
        <text>L-seryl-[protein] + ATP = O-phospho-L-seryl-[protein] + ADP + H(+)</text>
        <dbReference type="Rhea" id="RHEA:17989"/>
        <dbReference type="Rhea" id="RHEA-COMP:9863"/>
        <dbReference type="Rhea" id="RHEA-COMP:11604"/>
        <dbReference type="ChEBI" id="CHEBI:15378"/>
        <dbReference type="ChEBI" id="CHEBI:29999"/>
        <dbReference type="ChEBI" id="CHEBI:30616"/>
        <dbReference type="ChEBI" id="CHEBI:83421"/>
        <dbReference type="ChEBI" id="CHEBI:456216"/>
        <dbReference type="EC" id="2.7.11.1"/>
    </reaction>
</comment>
<evidence type="ECO:0000313" key="24">
    <source>
        <dbReference type="EMBL" id="GKV48457.1"/>
    </source>
</evidence>
<dbReference type="InterPro" id="IPR017441">
    <property type="entry name" value="Protein_kinase_ATP_BS"/>
</dbReference>
<dbReference type="GO" id="GO:0004674">
    <property type="term" value="F:protein serine/threonine kinase activity"/>
    <property type="evidence" value="ECO:0007669"/>
    <property type="project" value="UniProtKB-KW"/>
</dbReference>
<dbReference type="PROSITE" id="PS50011">
    <property type="entry name" value="PROTEIN_KINASE_DOM"/>
    <property type="match status" value="1"/>
</dbReference>
<evidence type="ECO:0000256" key="5">
    <source>
        <dbReference type="ARBA" id="ARBA00022553"/>
    </source>
</evidence>
<evidence type="ECO:0000256" key="15">
    <source>
        <dbReference type="ARBA" id="ARBA00023136"/>
    </source>
</evidence>
<sequence>MLKSEPNHTANTPNGRVTMIQPPDDIKVGNKFGNLDFSSFPHVVRLDLSSQGLSGSLPPQVASLSNLKCLYLTFNHLSGELPHSLQNLTQLETLDVSYNKITAIPSEIGNMKKLVELRLGYNSITTPIPTSLFQLSSLQVLDLDNNLLQGFIPLEIGNLKNLSQLHLSNNNLTGSVPPEIGNLKNLSQLHLSNNNLSGSVPPEIGNLKNLSELHLSNNNLTGSVPPEIGNLKNLVALDLSANNLTGDIPPTLFDSINLTSLILNSNLLHGSIPKEIGNLKVLETLDLSHNRLNGSIPSQLGDCSNLLSLSLSNNYFINGEIPPQLGNLEGLTTLNLSHCNLTGSIPKEIGNLNGLTTLDISGNRLSGSIPTQLGGCVNIRSLLLSNNYLNGTIPIQIGGLIRLSNINFSHNSISGEIPSSFARSNLQSLDLSHNNLTGTIPQNLTGPGHLIELNLSYNSLIGQIPYDLLHFAWDSFIGNKDLCCSSCDSFSSLPRKCGKAGHVIHLVSIILLVTIISLFFAALAWIFLPWQRAKSENVVPSSTKHGNLLNMLNFDEKIAYEEIIKATENFDTRYCIGFGSYGSVYRVELPCGKVVAVKKLHCEEAEEPDFNKSFRNEAKMLLEIRHRNIVKLHGFCLHKKCMILVYAFMERGNLFCFLKNDATAVELDWAKRINVVKSIANALCYLHQDCIPPILHRDISSKNILLNSDMEAFVSDFGVARLLNPDSSNQTALVGTYGYIAPEFAYTMVVSEKCDVYSYGVLALETLMGTHPGELLSSSSLQNVMLVDVLDPRLPPPRSQKLIQNILLVATIAFACMRTEPKSRPSMKHVSEEFLCRLRPVPKPFHAVSLLEVKEYGLCMEGENKASIQPDAISEPAV</sequence>
<keyword evidence="9" id="KW-0732">Signal</keyword>
<dbReference type="SUPFAM" id="SSF52058">
    <property type="entry name" value="L domain-like"/>
    <property type="match status" value="1"/>
</dbReference>
<name>A0AAV5MIQ2_9ROSI</name>
<keyword evidence="6" id="KW-0433">Leucine-rich repeat</keyword>
<dbReference type="PANTHER" id="PTHR48053:SF126">
    <property type="entry name" value="MDIS1-INTERACTING RECEPTOR LIKE KINASE 2-LIKE ISOFORM X1"/>
    <property type="match status" value="1"/>
</dbReference>
<evidence type="ECO:0000256" key="19">
    <source>
        <dbReference type="ARBA" id="ARBA00048679"/>
    </source>
</evidence>
<keyword evidence="4" id="KW-0723">Serine/threonine-protein kinase</keyword>
<reference evidence="24 25" key="1">
    <citation type="journal article" date="2021" name="Commun. Biol.">
        <title>The genome of Shorea leprosula (Dipterocarpaceae) highlights the ecological relevance of drought in aseasonal tropical rainforests.</title>
        <authorList>
            <person name="Ng K.K.S."/>
            <person name="Kobayashi M.J."/>
            <person name="Fawcett J.A."/>
            <person name="Hatakeyama M."/>
            <person name="Paape T."/>
            <person name="Ng C.H."/>
            <person name="Ang C.C."/>
            <person name="Tnah L.H."/>
            <person name="Lee C.T."/>
            <person name="Nishiyama T."/>
            <person name="Sese J."/>
            <person name="O'Brien M.J."/>
            <person name="Copetti D."/>
            <person name="Mohd Noor M.I."/>
            <person name="Ong R.C."/>
            <person name="Putra M."/>
            <person name="Sireger I.Z."/>
            <person name="Indrioko S."/>
            <person name="Kosugi Y."/>
            <person name="Izuno A."/>
            <person name="Isagi Y."/>
            <person name="Lee S.L."/>
            <person name="Shimizu K.K."/>
        </authorList>
    </citation>
    <scope>NUCLEOTIDE SEQUENCE [LARGE SCALE GENOMIC DNA]</scope>
    <source>
        <strain evidence="24">214</strain>
    </source>
</reference>
<dbReference type="InterPro" id="IPR001611">
    <property type="entry name" value="Leu-rich_rpt"/>
</dbReference>
<evidence type="ECO:0000256" key="16">
    <source>
        <dbReference type="ARBA" id="ARBA00023170"/>
    </source>
</evidence>
<dbReference type="InterPro" id="IPR001245">
    <property type="entry name" value="Ser-Thr/Tyr_kinase_cat_dom"/>
</dbReference>
<evidence type="ECO:0000256" key="10">
    <source>
        <dbReference type="ARBA" id="ARBA00022737"/>
    </source>
</evidence>
<keyword evidence="10" id="KW-0677">Repeat</keyword>
<evidence type="ECO:0000256" key="9">
    <source>
        <dbReference type="ARBA" id="ARBA00022729"/>
    </source>
</evidence>
<dbReference type="SUPFAM" id="SSF52047">
    <property type="entry name" value="RNI-like"/>
    <property type="match status" value="1"/>
</dbReference>
<evidence type="ECO:0000256" key="8">
    <source>
        <dbReference type="ARBA" id="ARBA00022692"/>
    </source>
</evidence>
<dbReference type="FunFam" id="3.80.10.10:FF:000095">
    <property type="entry name" value="LRR receptor-like serine/threonine-protein kinase GSO1"/>
    <property type="match status" value="1"/>
</dbReference>
<dbReference type="PROSITE" id="PS51450">
    <property type="entry name" value="LRR"/>
    <property type="match status" value="2"/>
</dbReference>
<dbReference type="FunFam" id="1.10.510.10:FF:000445">
    <property type="entry name" value="MDIS1-interacting receptor like kinase 2"/>
    <property type="match status" value="1"/>
</dbReference>
<dbReference type="Pfam" id="PF00560">
    <property type="entry name" value="LRR_1"/>
    <property type="match status" value="4"/>
</dbReference>
<dbReference type="FunFam" id="3.80.10.10:FF:000453">
    <property type="entry name" value="Leucine-rich receptor-like protein kinase family protein"/>
    <property type="match status" value="1"/>
</dbReference>
<feature type="transmembrane region" description="Helical" evidence="22">
    <location>
        <begin position="503"/>
        <end position="528"/>
    </location>
</feature>
<dbReference type="InterPro" id="IPR003591">
    <property type="entry name" value="Leu-rich_rpt_typical-subtyp"/>
</dbReference>
<feature type="domain" description="Protein kinase" evidence="23">
    <location>
        <begin position="570"/>
        <end position="835"/>
    </location>
</feature>
<evidence type="ECO:0000256" key="14">
    <source>
        <dbReference type="ARBA" id="ARBA00022989"/>
    </source>
</evidence>
<evidence type="ECO:0000256" key="12">
    <source>
        <dbReference type="ARBA" id="ARBA00022777"/>
    </source>
</evidence>
<evidence type="ECO:0000256" key="22">
    <source>
        <dbReference type="SAM" id="Phobius"/>
    </source>
</evidence>
<evidence type="ECO:0000256" key="7">
    <source>
        <dbReference type="ARBA" id="ARBA00022679"/>
    </source>
</evidence>
<keyword evidence="25" id="KW-1185">Reference proteome</keyword>
<evidence type="ECO:0000313" key="25">
    <source>
        <dbReference type="Proteomes" id="UP001054252"/>
    </source>
</evidence>
<evidence type="ECO:0000256" key="6">
    <source>
        <dbReference type="ARBA" id="ARBA00022614"/>
    </source>
</evidence>
<keyword evidence="8 22" id="KW-0812">Transmembrane</keyword>
<dbReference type="GO" id="GO:0009791">
    <property type="term" value="P:post-embryonic development"/>
    <property type="evidence" value="ECO:0007669"/>
    <property type="project" value="UniProtKB-ARBA"/>
</dbReference>
<keyword evidence="12" id="KW-0418">Kinase</keyword>
<dbReference type="Proteomes" id="UP001054252">
    <property type="component" value="Unassembled WGS sequence"/>
</dbReference>
<feature type="binding site" evidence="20">
    <location>
        <position position="599"/>
    </location>
    <ligand>
        <name>ATP</name>
        <dbReference type="ChEBI" id="CHEBI:30616"/>
    </ligand>
</feature>
<dbReference type="SMART" id="SM00365">
    <property type="entry name" value="LRR_SD22"/>
    <property type="match status" value="7"/>
</dbReference>
<evidence type="ECO:0000259" key="23">
    <source>
        <dbReference type="PROSITE" id="PS50011"/>
    </source>
</evidence>
<evidence type="ECO:0000256" key="2">
    <source>
        <dbReference type="ARBA" id="ARBA00004479"/>
    </source>
</evidence>
<dbReference type="EC" id="2.7.11.1" evidence="3"/>
<protein>
    <recommendedName>
        <fullName evidence="3">non-specific serine/threonine protein kinase</fullName>
        <ecNumber evidence="3">2.7.11.1</ecNumber>
    </recommendedName>
</protein>
<evidence type="ECO:0000256" key="21">
    <source>
        <dbReference type="SAM" id="MobiDB-lite"/>
    </source>
</evidence>
<keyword evidence="17" id="KW-0325">Glycoprotein</keyword>
<dbReference type="InterPro" id="IPR011009">
    <property type="entry name" value="Kinase-like_dom_sf"/>
</dbReference>
<evidence type="ECO:0000256" key="20">
    <source>
        <dbReference type="PROSITE-ProRule" id="PRU10141"/>
    </source>
</evidence>
<feature type="region of interest" description="Disordered" evidence="21">
    <location>
        <begin position="1"/>
        <end position="22"/>
    </location>
</feature>
<keyword evidence="14 22" id="KW-1133">Transmembrane helix</keyword>
<dbReference type="PROSITE" id="PS00107">
    <property type="entry name" value="PROTEIN_KINASE_ATP"/>
    <property type="match status" value="1"/>
</dbReference>
<gene>
    <name evidence="24" type="ORF">SLEP1_g55270</name>
</gene>
<comment type="caution">
    <text evidence="24">The sequence shown here is derived from an EMBL/GenBank/DDBJ whole genome shotgun (WGS) entry which is preliminary data.</text>
</comment>
<evidence type="ECO:0000256" key="13">
    <source>
        <dbReference type="ARBA" id="ARBA00022840"/>
    </source>
</evidence>
<dbReference type="GO" id="GO:0005524">
    <property type="term" value="F:ATP binding"/>
    <property type="evidence" value="ECO:0007669"/>
    <property type="project" value="UniProtKB-UniRule"/>
</dbReference>
<dbReference type="InterPro" id="IPR055414">
    <property type="entry name" value="LRR_R13L4/SHOC2-like"/>
</dbReference>